<feature type="domain" description="Endoribonuclease L-PSP/chorismate mutase-like" evidence="1">
    <location>
        <begin position="7"/>
        <end position="144"/>
    </location>
</feature>
<name>A0A6N9H6M1_9MICO</name>
<dbReference type="AlphaFoldDB" id="A0A6N9H6M1"/>
<accession>A0A6N9H6M1</accession>
<dbReference type="EMBL" id="WWEQ01000012">
    <property type="protein sequence ID" value="MYM19234.1"/>
    <property type="molecule type" value="Genomic_DNA"/>
</dbReference>
<dbReference type="Gene3D" id="3.30.1330.40">
    <property type="entry name" value="RutC-like"/>
    <property type="match status" value="1"/>
</dbReference>
<comment type="caution">
    <text evidence="2">The sequence shown here is derived from an EMBL/GenBank/DDBJ whole genome shotgun (WGS) entry which is preliminary data.</text>
</comment>
<dbReference type="InterPro" id="IPR035959">
    <property type="entry name" value="RutC-like_sf"/>
</dbReference>
<organism evidence="2 3">
    <name type="scientific">Brevibacterium rongguiense</name>
    <dbReference type="NCBI Taxonomy" id="2695267"/>
    <lineage>
        <taxon>Bacteria</taxon>
        <taxon>Bacillati</taxon>
        <taxon>Actinomycetota</taxon>
        <taxon>Actinomycetes</taxon>
        <taxon>Micrococcales</taxon>
        <taxon>Brevibacteriaceae</taxon>
        <taxon>Brevibacterium</taxon>
    </lineage>
</organism>
<proteinExistence type="predicted"/>
<reference evidence="2 3" key="1">
    <citation type="submission" date="2020-01" db="EMBL/GenBank/DDBJ databases">
        <authorList>
            <person name="Deng T."/>
        </authorList>
    </citation>
    <scope>NUCLEOTIDE SEQUENCE [LARGE SCALE GENOMIC DNA]</scope>
    <source>
        <strain evidence="2 3">5221</strain>
    </source>
</reference>
<gene>
    <name evidence="2" type="ORF">GSY69_04430</name>
</gene>
<dbReference type="InterPro" id="IPR013813">
    <property type="entry name" value="Endoribo_LPSP/chorism_mut-like"/>
</dbReference>
<dbReference type="RefSeq" id="WP_160952668.1">
    <property type="nucleotide sequence ID" value="NZ_WWEQ01000012.1"/>
</dbReference>
<dbReference type="PANTHER" id="PTHR43760:SF1">
    <property type="entry name" value="ENDORIBONUCLEASE L-PSP_CHORISMATE MUTASE-LIKE DOMAIN-CONTAINING PROTEIN"/>
    <property type="match status" value="1"/>
</dbReference>
<dbReference type="Proteomes" id="UP000469215">
    <property type="component" value="Unassembled WGS sequence"/>
</dbReference>
<dbReference type="CDD" id="cd02199">
    <property type="entry name" value="YjgF_YER057c_UK114_like_1"/>
    <property type="match status" value="1"/>
</dbReference>
<dbReference type="PANTHER" id="PTHR43760">
    <property type="entry name" value="ENDORIBONUCLEASE-RELATED"/>
    <property type="match status" value="1"/>
</dbReference>
<keyword evidence="3" id="KW-1185">Reference proteome</keyword>
<evidence type="ECO:0000259" key="1">
    <source>
        <dbReference type="Pfam" id="PF14588"/>
    </source>
</evidence>
<dbReference type="Pfam" id="PF14588">
    <property type="entry name" value="YjgF_endoribonc"/>
    <property type="match status" value="1"/>
</dbReference>
<protein>
    <submittedName>
        <fullName evidence="2">RidA family protein</fullName>
    </submittedName>
</protein>
<evidence type="ECO:0000313" key="3">
    <source>
        <dbReference type="Proteomes" id="UP000469215"/>
    </source>
</evidence>
<evidence type="ECO:0000313" key="2">
    <source>
        <dbReference type="EMBL" id="MYM19234.1"/>
    </source>
</evidence>
<sequence>MTRIEQALSQQGIELPETAAPVGAYVPALRVGEFIYTSGQLPFVDGQLVTIGLLGDEVDVEGGYDAARTAAMNALAAVRSLTGDLDLIEQIVKVTGFVASTPSFTDQPKVINGASEFFGEFFGKRGEHARSAVGVAALPMGSPVEIELIVKVRSDI</sequence>
<dbReference type="SUPFAM" id="SSF55298">
    <property type="entry name" value="YjgF-like"/>
    <property type="match status" value="1"/>
</dbReference>